<keyword evidence="2" id="KW-1185">Reference proteome</keyword>
<sequence>MKNSYSKANEQIIGKVDNFNYDSNQQNFFQHRYIFYDNKGSPIMFCNGFEADIVSLCRENLYVSWFIIETK</sequence>
<accession>A0A3M7Q8P7</accession>
<name>A0A3M7Q8P7_BRAPC</name>
<proteinExistence type="predicted"/>
<evidence type="ECO:0000313" key="2">
    <source>
        <dbReference type="Proteomes" id="UP000276133"/>
    </source>
</evidence>
<gene>
    <name evidence="1" type="ORF">BpHYR1_014448</name>
</gene>
<protein>
    <submittedName>
        <fullName evidence="1">Uncharacterized protein</fullName>
    </submittedName>
</protein>
<dbReference type="Proteomes" id="UP000276133">
    <property type="component" value="Unassembled WGS sequence"/>
</dbReference>
<reference evidence="1 2" key="1">
    <citation type="journal article" date="2018" name="Sci. Rep.">
        <title>Genomic signatures of local adaptation to the degree of environmental predictability in rotifers.</title>
        <authorList>
            <person name="Franch-Gras L."/>
            <person name="Hahn C."/>
            <person name="Garcia-Roger E.M."/>
            <person name="Carmona M.J."/>
            <person name="Serra M."/>
            <person name="Gomez A."/>
        </authorList>
    </citation>
    <scope>NUCLEOTIDE SEQUENCE [LARGE SCALE GENOMIC DNA]</scope>
    <source>
        <strain evidence="1">HYR1</strain>
    </source>
</reference>
<comment type="caution">
    <text evidence="1">The sequence shown here is derived from an EMBL/GenBank/DDBJ whole genome shotgun (WGS) entry which is preliminary data.</text>
</comment>
<dbReference type="AlphaFoldDB" id="A0A3M7Q8P7"/>
<dbReference type="EMBL" id="REGN01006995">
    <property type="protein sequence ID" value="RNA07582.1"/>
    <property type="molecule type" value="Genomic_DNA"/>
</dbReference>
<organism evidence="1 2">
    <name type="scientific">Brachionus plicatilis</name>
    <name type="common">Marine rotifer</name>
    <name type="synonym">Brachionus muelleri</name>
    <dbReference type="NCBI Taxonomy" id="10195"/>
    <lineage>
        <taxon>Eukaryota</taxon>
        <taxon>Metazoa</taxon>
        <taxon>Spiralia</taxon>
        <taxon>Gnathifera</taxon>
        <taxon>Rotifera</taxon>
        <taxon>Eurotatoria</taxon>
        <taxon>Monogononta</taxon>
        <taxon>Pseudotrocha</taxon>
        <taxon>Ploima</taxon>
        <taxon>Brachionidae</taxon>
        <taxon>Brachionus</taxon>
    </lineage>
</organism>
<evidence type="ECO:0000313" key="1">
    <source>
        <dbReference type="EMBL" id="RNA07582.1"/>
    </source>
</evidence>